<dbReference type="AlphaFoldDB" id="A0A388L5M7"/>
<evidence type="ECO:0000256" key="1">
    <source>
        <dbReference type="SAM" id="MobiDB-lite"/>
    </source>
</evidence>
<evidence type="ECO:0000313" key="3">
    <source>
        <dbReference type="EMBL" id="GBG77611.1"/>
    </source>
</evidence>
<dbReference type="PANTHER" id="PTHR36779">
    <property type="entry name" value="OSJNBA0083N12.13 PROTEIN"/>
    <property type="match status" value="1"/>
</dbReference>
<feature type="compositionally biased region" description="Low complexity" evidence="1">
    <location>
        <begin position="451"/>
        <end position="480"/>
    </location>
</feature>
<keyword evidence="4" id="KW-1185">Reference proteome</keyword>
<accession>A0A388L5M7</accession>
<gene>
    <name evidence="3" type="ORF">CBR_g24057</name>
</gene>
<reference evidence="3 4" key="1">
    <citation type="journal article" date="2018" name="Cell">
        <title>The Chara Genome: Secondary Complexity and Implications for Plant Terrestrialization.</title>
        <authorList>
            <person name="Nishiyama T."/>
            <person name="Sakayama H."/>
            <person name="Vries J.D."/>
            <person name="Buschmann H."/>
            <person name="Saint-Marcoux D."/>
            <person name="Ullrich K.K."/>
            <person name="Haas F.B."/>
            <person name="Vanderstraeten L."/>
            <person name="Becker D."/>
            <person name="Lang D."/>
            <person name="Vosolsobe S."/>
            <person name="Rombauts S."/>
            <person name="Wilhelmsson P.K.I."/>
            <person name="Janitza P."/>
            <person name="Kern R."/>
            <person name="Heyl A."/>
            <person name="Rumpler F."/>
            <person name="Villalobos L.I.A.C."/>
            <person name="Clay J.M."/>
            <person name="Skokan R."/>
            <person name="Toyoda A."/>
            <person name="Suzuki Y."/>
            <person name="Kagoshima H."/>
            <person name="Schijlen E."/>
            <person name="Tajeshwar N."/>
            <person name="Catarino B."/>
            <person name="Hetherington A.J."/>
            <person name="Saltykova A."/>
            <person name="Bonnot C."/>
            <person name="Breuninger H."/>
            <person name="Symeonidi A."/>
            <person name="Radhakrishnan G.V."/>
            <person name="Van Nieuwerburgh F."/>
            <person name="Deforce D."/>
            <person name="Chang C."/>
            <person name="Karol K.G."/>
            <person name="Hedrich R."/>
            <person name="Ulvskov P."/>
            <person name="Glockner G."/>
            <person name="Delwiche C.F."/>
            <person name="Petrasek J."/>
            <person name="Van de Peer Y."/>
            <person name="Friml J."/>
            <person name="Beilby M."/>
            <person name="Dolan L."/>
            <person name="Kohara Y."/>
            <person name="Sugano S."/>
            <person name="Fujiyama A."/>
            <person name="Delaux P.-M."/>
            <person name="Quint M."/>
            <person name="TheiBen G."/>
            <person name="Hagemann M."/>
            <person name="Harholt J."/>
            <person name="Dunand C."/>
            <person name="Zachgo S."/>
            <person name="Langdale J."/>
            <person name="Maumus F."/>
            <person name="Straeten D.V.D."/>
            <person name="Gould S.B."/>
            <person name="Rensing S.A."/>
        </authorList>
    </citation>
    <scope>NUCLEOTIDE SEQUENCE [LARGE SCALE GENOMIC DNA]</scope>
    <source>
        <strain evidence="3 4">S276</strain>
    </source>
</reference>
<name>A0A388L5M7_CHABU</name>
<sequence>MVNLLGPVGCGIAPTDRGADHGGQNSEDSNKSAKNNKRSTSNDSAPAAAAADAADGDGDENDKKIVGCGSEQSRSKEEKTIELSPSPPAPPPPPPPHAAAVFLRFARQRCLLRCLGFLILLCVCALACFVVYLSAVIVHPRLQLYHRHHRQPLPMTDCRVLSRDVGLRRVRLCTGGTPSIRRRVLERVVGKSYVRVKQPCYFHYYWTCVFQLEFIPKRSCMPVRVEVDAPGSLLPLHCRPDFYDAWNTKEKYRVNNTYPCTYNPHDLRQVDIALKESFQTCKLELEDDGNGVVDEDGNGEGTFARFREEVGDILRTMWTPVVSVLHHWTDRHFWQFQDDLLDGGGVAAVAATFLMSAGYHFGKAIMQCFIFSLIRMAWIMVSHIFCRLLHSLFRCATSMLPPLTRRSVSQGGMSSSVEAFSDAGIGVAEKNSIRSSSNIKIVSRLIFTNDSSEPPGSTNSSFSSSSSPSSPSSFSSSCFPGNHQTNDLDKHQRRPLIISTRGAAEGAATSI</sequence>
<keyword evidence="2" id="KW-1133">Transmembrane helix</keyword>
<proteinExistence type="predicted"/>
<keyword evidence="2" id="KW-0472">Membrane</keyword>
<feature type="transmembrane region" description="Helical" evidence="2">
    <location>
        <begin position="115"/>
        <end position="138"/>
    </location>
</feature>
<protein>
    <submittedName>
        <fullName evidence="3">Uncharacterized protein</fullName>
    </submittedName>
</protein>
<dbReference type="EMBL" id="BFEA01000272">
    <property type="protein sequence ID" value="GBG77611.1"/>
    <property type="molecule type" value="Genomic_DNA"/>
</dbReference>
<evidence type="ECO:0000256" key="2">
    <source>
        <dbReference type="SAM" id="Phobius"/>
    </source>
</evidence>
<dbReference type="Gramene" id="GBG77611">
    <property type="protein sequence ID" value="GBG77611"/>
    <property type="gene ID" value="CBR_g24057"/>
</dbReference>
<feature type="compositionally biased region" description="Pro residues" evidence="1">
    <location>
        <begin position="85"/>
        <end position="95"/>
    </location>
</feature>
<dbReference type="Proteomes" id="UP000265515">
    <property type="component" value="Unassembled WGS sequence"/>
</dbReference>
<organism evidence="3 4">
    <name type="scientific">Chara braunii</name>
    <name type="common">Braun's stonewort</name>
    <dbReference type="NCBI Taxonomy" id="69332"/>
    <lineage>
        <taxon>Eukaryota</taxon>
        <taxon>Viridiplantae</taxon>
        <taxon>Streptophyta</taxon>
        <taxon>Charophyceae</taxon>
        <taxon>Charales</taxon>
        <taxon>Characeae</taxon>
        <taxon>Chara</taxon>
    </lineage>
</organism>
<feature type="region of interest" description="Disordered" evidence="1">
    <location>
        <begin position="451"/>
        <end position="511"/>
    </location>
</feature>
<keyword evidence="2" id="KW-0812">Transmembrane</keyword>
<dbReference type="OrthoDB" id="1922696at2759"/>
<comment type="caution">
    <text evidence="3">The sequence shown here is derived from an EMBL/GenBank/DDBJ whole genome shotgun (WGS) entry which is preliminary data.</text>
</comment>
<feature type="region of interest" description="Disordered" evidence="1">
    <location>
        <begin position="1"/>
        <end position="95"/>
    </location>
</feature>
<dbReference type="PANTHER" id="PTHR36779:SF1">
    <property type="entry name" value="OS04G0600400 PROTEIN"/>
    <property type="match status" value="1"/>
</dbReference>
<evidence type="ECO:0000313" key="4">
    <source>
        <dbReference type="Proteomes" id="UP000265515"/>
    </source>
</evidence>